<keyword evidence="2 6" id="KW-0256">Endoplasmic reticulum</keyword>
<dbReference type="PANTHER" id="PTHR23249">
    <property type="entry name" value="TRAFFICKING PROTEIN PARTICLE COMPLEX SUBUNIT"/>
    <property type="match status" value="1"/>
</dbReference>
<dbReference type="SUPFAM" id="SSF64356">
    <property type="entry name" value="SNARE-like"/>
    <property type="match status" value="1"/>
</dbReference>
<evidence type="ECO:0000256" key="5">
    <source>
        <dbReference type="ARBA" id="ARBA00038167"/>
    </source>
</evidence>
<name>A0AA41SJG5_PAPNU</name>
<dbReference type="AlphaFoldDB" id="A0AA41SJG5"/>
<reference evidence="7" key="1">
    <citation type="submission" date="2022-03" db="EMBL/GenBank/DDBJ databases">
        <title>A functionally conserved STORR gene fusion in Papaver species that diverged 16.8 million years ago.</title>
        <authorList>
            <person name="Catania T."/>
        </authorList>
    </citation>
    <scope>NUCLEOTIDE SEQUENCE</scope>
    <source>
        <strain evidence="7">S-191538</strain>
    </source>
</reference>
<evidence type="ECO:0000256" key="6">
    <source>
        <dbReference type="RuleBase" id="RU366065"/>
    </source>
</evidence>
<sequence length="134" mass="16238">MMYVFNRNGVCLVCREWSRPLRTLSSQQNHEFLIVRTKIFSLKSFTAKMDPSRHYIHNLHHLYKFRLKILFISIVVTIPKTGDLRESLKHIYRLYVEYVVKNMYSGIVTSCFRFNDFLVYRTDYYMRVVMPYSC</sequence>
<dbReference type="SMART" id="SM01399">
    <property type="entry name" value="Sybindin"/>
    <property type="match status" value="1"/>
</dbReference>
<protein>
    <recommendedName>
        <fullName evidence="6">Trafficking protein particle complex subunit</fullName>
    </recommendedName>
</protein>
<organism evidence="7 8">
    <name type="scientific">Papaver nudicaule</name>
    <name type="common">Iceland poppy</name>
    <dbReference type="NCBI Taxonomy" id="74823"/>
    <lineage>
        <taxon>Eukaryota</taxon>
        <taxon>Viridiplantae</taxon>
        <taxon>Streptophyta</taxon>
        <taxon>Embryophyta</taxon>
        <taxon>Tracheophyta</taxon>
        <taxon>Spermatophyta</taxon>
        <taxon>Magnoliopsida</taxon>
        <taxon>Ranunculales</taxon>
        <taxon>Papaveraceae</taxon>
        <taxon>Papaveroideae</taxon>
        <taxon>Papaver</taxon>
    </lineage>
</organism>
<dbReference type="Gene3D" id="3.30.450.70">
    <property type="match status" value="1"/>
</dbReference>
<evidence type="ECO:0000256" key="3">
    <source>
        <dbReference type="ARBA" id="ARBA00022892"/>
    </source>
</evidence>
<dbReference type="InterPro" id="IPR011012">
    <property type="entry name" value="Longin-like_dom_sf"/>
</dbReference>
<dbReference type="EMBL" id="JAJJMA010169618">
    <property type="protein sequence ID" value="MCL7036581.1"/>
    <property type="molecule type" value="Genomic_DNA"/>
</dbReference>
<dbReference type="InterPro" id="IPR007233">
    <property type="entry name" value="TRAPPC"/>
</dbReference>
<gene>
    <name evidence="7" type="ORF">MKW94_022634</name>
</gene>
<evidence type="ECO:0000256" key="1">
    <source>
        <dbReference type="ARBA" id="ARBA00022448"/>
    </source>
</evidence>
<keyword evidence="1 6" id="KW-0813">Transport</keyword>
<evidence type="ECO:0000256" key="4">
    <source>
        <dbReference type="ARBA" id="ARBA00023034"/>
    </source>
</evidence>
<comment type="subcellular location">
    <subcellularLocation>
        <location evidence="6">Endoplasmic reticulum</location>
    </subcellularLocation>
    <subcellularLocation>
        <location evidence="6">Golgi apparatus</location>
        <location evidence="6">cis-Golgi network</location>
    </subcellularLocation>
</comment>
<evidence type="ECO:0000313" key="7">
    <source>
        <dbReference type="EMBL" id="MCL7036581.1"/>
    </source>
</evidence>
<comment type="similarity">
    <text evidence="5">Belongs to the TRAPP small subunits family. BET5 subfamily.</text>
</comment>
<evidence type="ECO:0000256" key="2">
    <source>
        <dbReference type="ARBA" id="ARBA00022824"/>
    </source>
</evidence>
<dbReference type="Pfam" id="PF04099">
    <property type="entry name" value="Sybindin"/>
    <property type="match status" value="1"/>
</dbReference>
<comment type="caution">
    <text evidence="7">The sequence shown here is derived from an EMBL/GenBank/DDBJ whole genome shotgun (WGS) entry which is preliminary data.</text>
</comment>
<proteinExistence type="inferred from homology"/>
<dbReference type="GO" id="GO:0006888">
    <property type="term" value="P:endoplasmic reticulum to Golgi vesicle-mediated transport"/>
    <property type="evidence" value="ECO:0007669"/>
    <property type="project" value="UniProtKB-UniRule"/>
</dbReference>
<accession>A0AA41SJG5</accession>
<comment type="subunit">
    <text evidence="6">Part of the multisubunit transport protein particle (TRAPP) complex.</text>
</comment>
<evidence type="ECO:0000313" key="8">
    <source>
        <dbReference type="Proteomes" id="UP001177140"/>
    </source>
</evidence>
<dbReference type="GO" id="GO:0005783">
    <property type="term" value="C:endoplasmic reticulum"/>
    <property type="evidence" value="ECO:0007669"/>
    <property type="project" value="UniProtKB-SubCell"/>
</dbReference>
<dbReference type="GO" id="GO:0005794">
    <property type="term" value="C:Golgi apparatus"/>
    <property type="evidence" value="ECO:0007669"/>
    <property type="project" value="UniProtKB-SubCell"/>
</dbReference>
<dbReference type="GO" id="GO:0030008">
    <property type="term" value="C:TRAPP complex"/>
    <property type="evidence" value="ECO:0007669"/>
    <property type="project" value="UniProtKB-UniRule"/>
</dbReference>
<dbReference type="Proteomes" id="UP001177140">
    <property type="component" value="Unassembled WGS sequence"/>
</dbReference>
<keyword evidence="4 6" id="KW-0333">Golgi apparatus</keyword>
<keyword evidence="8" id="KW-1185">Reference proteome</keyword>
<dbReference type="PANTHER" id="PTHR23249:SF16">
    <property type="entry name" value="TRAFFICKING PROTEIN PARTICLE COMPLEX SUBUNIT 1"/>
    <property type="match status" value="1"/>
</dbReference>
<keyword evidence="3 6" id="KW-0931">ER-Golgi transport</keyword>